<dbReference type="PROSITE" id="PS50865">
    <property type="entry name" value="ZF_MYND_2"/>
    <property type="match status" value="1"/>
</dbReference>
<dbReference type="GO" id="GO:0008270">
    <property type="term" value="F:zinc ion binding"/>
    <property type="evidence" value="ECO:0007669"/>
    <property type="project" value="UniProtKB-KW"/>
</dbReference>
<keyword evidence="3" id="KW-0862">Zinc</keyword>
<dbReference type="EMBL" id="JARJCN010000132">
    <property type="protein sequence ID" value="KAJ7070303.1"/>
    <property type="molecule type" value="Genomic_DNA"/>
</dbReference>
<organism evidence="6 7">
    <name type="scientific">Mycena belliarum</name>
    <dbReference type="NCBI Taxonomy" id="1033014"/>
    <lineage>
        <taxon>Eukaryota</taxon>
        <taxon>Fungi</taxon>
        <taxon>Dikarya</taxon>
        <taxon>Basidiomycota</taxon>
        <taxon>Agaricomycotina</taxon>
        <taxon>Agaricomycetes</taxon>
        <taxon>Agaricomycetidae</taxon>
        <taxon>Agaricales</taxon>
        <taxon>Marasmiineae</taxon>
        <taxon>Mycenaceae</taxon>
        <taxon>Mycena</taxon>
    </lineage>
</organism>
<dbReference type="InterPro" id="IPR002893">
    <property type="entry name" value="Znf_MYND"/>
</dbReference>
<gene>
    <name evidence="6" type="ORF">B0H15DRAFT_793668</name>
</gene>
<sequence length="347" mass="39383">MSLNRGQDLLRAKKINEALPLLLKALDDPENLQECPSIAQMLPQERAIEFLEMAELKGRAHMMAFMGPRCFELTGEEDAYGAPRFWGIFETRPYMRILGALVHTYIQLGRCCVRSAPVPATNLEILRICESDNMGQRGSTSVLLLRVGRAADALYFAQQWLENDEGPPGSGLDFAAPRRTPMTDAQRRKMGKYVSLQMIHAAALAAFTLDGDSALARQYLHIAAQTPLVFIKVLGRFKERDDADTRPVRTSNGVGDARDHLWLAQDLWTQDAVWNWVDSDPVVKAHVLRLCSNPTCKKREPAVGQWQKCSGCKQEWYCSRVCQKDHWTQHKEPCKKEQYYANSMSYY</sequence>
<dbReference type="SUPFAM" id="SSF144232">
    <property type="entry name" value="HIT/MYND zinc finger-like"/>
    <property type="match status" value="1"/>
</dbReference>
<protein>
    <recommendedName>
        <fullName evidence="5">MYND-type domain-containing protein</fullName>
    </recommendedName>
</protein>
<evidence type="ECO:0000256" key="1">
    <source>
        <dbReference type="ARBA" id="ARBA00022723"/>
    </source>
</evidence>
<feature type="domain" description="MYND-type" evidence="5">
    <location>
        <begin position="293"/>
        <end position="334"/>
    </location>
</feature>
<evidence type="ECO:0000313" key="7">
    <source>
        <dbReference type="Proteomes" id="UP001222325"/>
    </source>
</evidence>
<dbReference type="Pfam" id="PF01753">
    <property type="entry name" value="zf-MYND"/>
    <property type="match status" value="1"/>
</dbReference>
<dbReference type="Gene3D" id="6.10.140.2220">
    <property type="match status" value="1"/>
</dbReference>
<evidence type="ECO:0000256" key="2">
    <source>
        <dbReference type="ARBA" id="ARBA00022771"/>
    </source>
</evidence>
<dbReference type="AlphaFoldDB" id="A0AAD6TNN7"/>
<keyword evidence="1" id="KW-0479">Metal-binding</keyword>
<keyword evidence="7" id="KW-1185">Reference proteome</keyword>
<proteinExistence type="predicted"/>
<evidence type="ECO:0000259" key="5">
    <source>
        <dbReference type="PROSITE" id="PS50865"/>
    </source>
</evidence>
<dbReference type="Proteomes" id="UP001222325">
    <property type="component" value="Unassembled WGS sequence"/>
</dbReference>
<reference evidence="6" key="1">
    <citation type="submission" date="2023-03" db="EMBL/GenBank/DDBJ databases">
        <title>Massive genome expansion in bonnet fungi (Mycena s.s.) driven by repeated elements and novel gene families across ecological guilds.</title>
        <authorList>
            <consortium name="Lawrence Berkeley National Laboratory"/>
            <person name="Harder C.B."/>
            <person name="Miyauchi S."/>
            <person name="Viragh M."/>
            <person name="Kuo A."/>
            <person name="Thoen E."/>
            <person name="Andreopoulos B."/>
            <person name="Lu D."/>
            <person name="Skrede I."/>
            <person name="Drula E."/>
            <person name="Henrissat B."/>
            <person name="Morin E."/>
            <person name="Kohler A."/>
            <person name="Barry K."/>
            <person name="LaButti K."/>
            <person name="Morin E."/>
            <person name="Salamov A."/>
            <person name="Lipzen A."/>
            <person name="Mereny Z."/>
            <person name="Hegedus B."/>
            <person name="Baldrian P."/>
            <person name="Stursova M."/>
            <person name="Weitz H."/>
            <person name="Taylor A."/>
            <person name="Grigoriev I.V."/>
            <person name="Nagy L.G."/>
            <person name="Martin F."/>
            <person name="Kauserud H."/>
        </authorList>
    </citation>
    <scope>NUCLEOTIDE SEQUENCE</scope>
    <source>
        <strain evidence="6">CBHHK173m</strain>
    </source>
</reference>
<evidence type="ECO:0000256" key="4">
    <source>
        <dbReference type="PROSITE-ProRule" id="PRU00134"/>
    </source>
</evidence>
<evidence type="ECO:0000313" key="6">
    <source>
        <dbReference type="EMBL" id="KAJ7070303.1"/>
    </source>
</evidence>
<comment type="caution">
    <text evidence="6">The sequence shown here is derived from an EMBL/GenBank/DDBJ whole genome shotgun (WGS) entry which is preliminary data.</text>
</comment>
<evidence type="ECO:0000256" key="3">
    <source>
        <dbReference type="ARBA" id="ARBA00022833"/>
    </source>
</evidence>
<name>A0AAD6TNN7_9AGAR</name>
<keyword evidence="2 4" id="KW-0863">Zinc-finger</keyword>
<accession>A0AAD6TNN7</accession>